<dbReference type="EMBL" id="JAIZAY010000001">
    <property type="protein sequence ID" value="KAJ8048529.1"/>
    <property type="molecule type" value="Genomic_DNA"/>
</dbReference>
<comment type="caution">
    <text evidence="1">The sequence shown here is derived from an EMBL/GenBank/DDBJ whole genome shotgun (WGS) entry which is preliminary data.</text>
</comment>
<accession>A0A9Q1CQ94</accession>
<keyword evidence="2" id="KW-1185">Reference proteome</keyword>
<name>A0A9Q1CQ94_HOLLE</name>
<evidence type="ECO:0000313" key="1">
    <source>
        <dbReference type="EMBL" id="KAJ8048529.1"/>
    </source>
</evidence>
<protein>
    <submittedName>
        <fullName evidence="1">Uncharacterized protein</fullName>
    </submittedName>
</protein>
<evidence type="ECO:0000313" key="2">
    <source>
        <dbReference type="Proteomes" id="UP001152320"/>
    </source>
</evidence>
<sequence length="52" mass="6134">MQEYGRLANFRVLQRQPNTSLGWSADQISKRTYRRPHFPISCCESGKRRSYG</sequence>
<organism evidence="1 2">
    <name type="scientific">Holothuria leucospilota</name>
    <name type="common">Black long sea cucumber</name>
    <name type="synonym">Mertensiothuria leucospilota</name>
    <dbReference type="NCBI Taxonomy" id="206669"/>
    <lineage>
        <taxon>Eukaryota</taxon>
        <taxon>Metazoa</taxon>
        <taxon>Echinodermata</taxon>
        <taxon>Eleutherozoa</taxon>
        <taxon>Echinozoa</taxon>
        <taxon>Holothuroidea</taxon>
        <taxon>Aspidochirotacea</taxon>
        <taxon>Aspidochirotida</taxon>
        <taxon>Holothuriidae</taxon>
        <taxon>Holothuria</taxon>
    </lineage>
</organism>
<reference evidence="1" key="1">
    <citation type="submission" date="2021-10" db="EMBL/GenBank/DDBJ databases">
        <title>Tropical sea cucumber genome reveals ecological adaptation and Cuvierian tubules defense mechanism.</title>
        <authorList>
            <person name="Chen T."/>
        </authorList>
    </citation>
    <scope>NUCLEOTIDE SEQUENCE</scope>
    <source>
        <strain evidence="1">Nanhai2018</strain>
        <tissue evidence="1">Muscle</tissue>
    </source>
</reference>
<proteinExistence type="predicted"/>
<gene>
    <name evidence="1" type="ORF">HOLleu_00881</name>
</gene>
<dbReference type="AlphaFoldDB" id="A0A9Q1CQ94"/>
<dbReference type="Proteomes" id="UP001152320">
    <property type="component" value="Chromosome 1"/>
</dbReference>